<reference evidence="1 2" key="1">
    <citation type="submission" date="2013-02" db="EMBL/GenBank/DDBJ databases">
        <authorList>
            <person name="Genoscope - CEA"/>
        </authorList>
    </citation>
    <scope>NUCLEOTIDE SEQUENCE [LARGE SCALE GENOMIC DNA]</scope>
    <source>
        <strain evidence="1 2">STM 2683</strain>
    </source>
</reference>
<evidence type="ECO:0000313" key="2">
    <source>
        <dbReference type="Proteomes" id="UP000012062"/>
    </source>
</evidence>
<protein>
    <submittedName>
        <fullName evidence="1">Uncharacterized protein</fullName>
    </submittedName>
</protein>
<organism evidence="1 2">
    <name type="scientific">Mesorhizobium metallidurans STM 2683</name>
    <dbReference type="NCBI Taxonomy" id="1297569"/>
    <lineage>
        <taxon>Bacteria</taxon>
        <taxon>Pseudomonadati</taxon>
        <taxon>Pseudomonadota</taxon>
        <taxon>Alphaproteobacteria</taxon>
        <taxon>Hyphomicrobiales</taxon>
        <taxon>Phyllobacteriaceae</taxon>
        <taxon>Mesorhizobium</taxon>
    </lineage>
</organism>
<gene>
    <name evidence="1" type="ORF">MESS2_730185</name>
</gene>
<sequence>MAWAQAWALVRELEEWPWDDFLPLGALCLGVSSTSAEREFSDSPHQVFALRLMQAERPRLPMVPM</sequence>
<keyword evidence="2" id="KW-1185">Reference proteome</keyword>
<proteinExistence type="predicted"/>
<dbReference type="STRING" id="1297569.MESS2_730185"/>
<evidence type="ECO:0000313" key="1">
    <source>
        <dbReference type="EMBL" id="CCV08289.1"/>
    </source>
</evidence>
<dbReference type="AlphaFoldDB" id="M5ETJ4"/>
<dbReference type="EMBL" id="CAUM01000143">
    <property type="protein sequence ID" value="CCV08289.1"/>
    <property type="molecule type" value="Genomic_DNA"/>
</dbReference>
<comment type="caution">
    <text evidence="1">The sequence shown here is derived from an EMBL/GenBank/DDBJ whole genome shotgun (WGS) entry which is preliminary data.</text>
</comment>
<name>M5ETJ4_9HYPH</name>
<accession>M5ETJ4</accession>
<dbReference type="Proteomes" id="UP000012062">
    <property type="component" value="Unassembled WGS sequence"/>
</dbReference>